<organism evidence="1 3">
    <name type="scientific">Didymodactylos carnosus</name>
    <dbReference type="NCBI Taxonomy" id="1234261"/>
    <lineage>
        <taxon>Eukaryota</taxon>
        <taxon>Metazoa</taxon>
        <taxon>Spiralia</taxon>
        <taxon>Gnathifera</taxon>
        <taxon>Rotifera</taxon>
        <taxon>Eurotatoria</taxon>
        <taxon>Bdelloidea</taxon>
        <taxon>Philodinida</taxon>
        <taxon>Philodinidae</taxon>
        <taxon>Didymodactylos</taxon>
    </lineage>
</organism>
<dbReference type="AlphaFoldDB" id="A0A815SLL7"/>
<sequence>MSKTSIVSSTSLHVIKIEQLKQTIFNIDLQLRQFRNESTLFNSRISPDQLLSIFKKLINIARTPSNNCILDMNLSEETNNEDLDDLEESDIQLVMSEVQKRRETTRAEVLKTLKRCDNDLVYAIMDLVD</sequence>
<dbReference type="OrthoDB" id="3169036at2759"/>
<comment type="caution">
    <text evidence="1">The sequence shown here is derived from an EMBL/GenBank/DDBJ whole genome shotgun (WGS) entry which is preliminary data.</text>
</comment>
<protein>
    <submittedName>
        <fullName evidence="1">Uncharacterized protein</fullName>
    </submittedName>
</protein>
<evidence type="ECO:0000313" key="1">
    <source>
        <dbReference type="EMBL" id="CAF1491685.1"/>
    </source>
</evidence>
<evidence type="ECO:0000313" key="3">
    <source>
        <dbReference type="Proteomes" id="UP000663829"/>
    </source>
</evidence>
<dbReference type="Proteomes" id="UP000663829">
    <property type="component" value="Unassembled WGS sequence"/>
</dbReference>
<gene>
    <name evidence="1" type="ORF">GPM918_LOCUS36286</name>
    <name evidence="2" type="ORF">SRO942_LOCUS37014</name>
</gene>
<dbReference type="EMBL" id="CAJOBC010087265">
    <property type="protein sequence ID" value="CAF4354651.1"/>
    <property type="molecule type" value="Genomic_DNA"/>
</dbReference>
<evidence type="ECO:0000313" key="2">
    <source>
        <dbReference type="EMBL" id="CAF4354651.1"/>
    </source>
</evidence>
<dbReference type="EMBL" id="CAJNOQ010021774">
    <property type="protein sequence ID" value="CAF1491685.1"/>
    <property type="molecule type" value="Genomic_DNA"/>
</dbReference>
<dbReference type="Proteomes" id="UP000681722">
    <property type="component" value="Unassembled WGS sequence"/>
</dbReference>
<accession>A0A815SLL7</accession>
<keyword evidence="3" id="KW-1185">Reference proteome</keyword>
<reference evidence="1" key="1">
    <citation type="submission" date="2021-02" db="EMBL/GenBank/DDBJ databases">
        <authorList>
            <person name="Nowell W R."/>
        </authorList>
    </citation>
    <scope>NUCLEOTIDE SEQUENCE</scope>
</reference>
<name>A0A815SLL7_9BILA</name>
<proteinExistence type="predicted"/>
<dbReference type="Gene3D" id="1.10.8.10">
    <property type="entry name" value="DNA helicase RuvA subunit, C-terminal domain"/>
    <property type="match status" value="1"/>
</dbReference>